<organism evidence="3 4">
    <name type="scientific">Neobacillus massiliamazoniensis</name>
    <dbReference type="NCBI Taxonomy" id="1499688"/>
    <lineage>
        <taxon>Bacteria</taxon>
        <taxon>Bacillati</taxon>
        <taxon>Bacillota</taxon>
        <taxon>Bacilli</taxon>
        <taxon>Bacillales</taxon>
        <taxon>Bacillaceae</taxon>
        <taxon>Neobacillus</taxon>
    </lineage>
</organism>
<dbReference type="AlphaFoldDB" id="A0A0U1NSF8"/>
<dbReference type="SUPFAM" id="SSF88713">
    <property type="entry name" value="Glycoside hydrolase/deacetylase"/>
    <property type="match status" value="1"/>
</dbReference>
<reference evidence="4" key="1">
    <citation type="submission" date="2015-05" db="EMBL/GenBank/DDBJ databases">
        <authorList>
            <person name="Urmite Genomes"/>
        </authorList>
    </citation>
    <scope>NUCLEOTIDE SEQUENCE [LARGE SCALE GENOMIC DNA]</scope>
    <source>
        <strain evidence="4">LF1</strain>
    </source>
</reference>
<feature type="domain" description="NodB homology" evidence="2">
    <location>
        <begin position="38"/>
        <end position="224"/>
    </location>
</feature>
<dbReference type="InterPro" id="IPR050248">
    <property type="entry name" value="Polysacc_deacetylase_ArnD"/>
</dbReference>
<evidence type="ECO:0000256" key="1">
    <source>
        <dbReference type="SAM" id="Phobius"/>
    </source>
</evidence>
<proteinExistence type="predicted"/>
<evidence type="ECO:0000313" key="3">
    <source>
        <dbReference type="EMBL" id="CRK81000.1"/>
    </source>
</evidence>
<gene>
    <name evidence="3" type="ORF">BN000_00894</name>
</gene>
<evidence type="ECO:0000313" key="4">
    <source>
        <dbReference type="Proteomes" id="UP000199087"/>
    </source>
</evidence>
<dbReference type="Proteomes" id="UP000199087">
    <property type="component" value="Unassembled WGS sequence"/>
</dbReference>
<keyword evidence="4" id="KW-1185">Reference proteome</keyword>
<dbReference type="InterPro" id="IPR011330">
    <property type="entry name" value="Glyco_hydro/deAcase_b/a-brl"/>
</dbReference>
<dbReference type="InterPro" id="IPR002509">
    <property type="entry name" value="NODB_dom"/>
</dbReference>
<name>A0A0U1NSF8_9BACI</name>
<dbReference type="Pfam" id="PF01522">
    <property type="entry name" value="Polysacc_deac_1"/>
    <property type="match status" value="1"/>
</dbReference>
<evidence type="ECO:0000259" key="2">
    <source>
        <dbReference type="PROSITE" id="PS51677"/>
    </source>
</evidence>
<keyword evidence="1" id="KW-0812">Transmembrane</keyword>
<accession>A0A0U1NSF8</accession>
<feature type="transmembrane region" description="Helical" evidence="1">
    <location>
        <begin position="6"/>
        <end position="31"/>
    </location>
</feature>
<keyword evidence="1" id="KW-1133">Transmembrane helix</keyword>
<dbReference type="PANTHER" id="PTHR10587">
    <property type="entry name" value="GLYCOSYL TRANSFERASE-RELATED"/>
    <property type="match status" value="1"/>
</dbReference>
<dbReference type="RefSeq" id="WP_090631387.1">
    <property type="nucleotide sequence ID" value="NZ_CVRB01000001.1"/>
</dbReference>
<dbReference type="GO" id="GO:0005975">
    <property type="term" value="P:carbohydrate metabolic process"/>
    <property type="evidence" value="ECO:0007669"/>
    <property type="project" value="InterPro"/>
</dbReference>
<dbReference type="Gene3D" id="3.20.20.370">
    <property type="entry name" value="Glycoside hydrolase/deacetylase"/>
    <property type="match status" value="1"/>
</dbReference>
<keyword evidence="1" id="KW-0472">Membrane</keyword>
<protein>
    <submittedName>
        <fullName evidence="3">Polysaccharide deacetylase</fullName>
    </submittedName>
</protein>
<dbReference type="CDD" id="cd10959">
    <property type="entry name" value="CE4_NodB_like_3"/>
    <property type="match status" value="1"/>
</dbReference>
<dbReference type="EMBL" id="CVRB01000001">
    <property type="protein sequence ID" value="CRK81000.1"/>
    <property type="molecule type" value="Genomic_DNA"/>
</dbReference>
<dbReference type="PANTHER" id="PTHR10587:SF137">
    <property type="entry name" value="4-DEOXY-4-FORMAMIDO-L-ARABINOSE-PHOSPHOUNDECAPRENOL DEFORMYLASE ARND-RELATED"/>
    <property type="match status" value="1"/>
</dbReference>
<dbReference type="GO" id="GO:0016810">
    <property type="term" value="F:hydrolase activity, acting on carbon-nitrogen (but not peptide) bonds"/>
    <property type="evidence" value="ECO:0007669"/>
    <property type="project" value="InterPro"/>
</dbReference>
<dbReference type="PROSITE" id="PS51677">
    <property type="entry name" value="NODB"/>
    <property type="match status" value="1"/>
</dbReference>
<dbReference type="STRING" id="1499688.BN000_00894"/>
<dbReference type="OrthoDB" id="9812065at2"/>
<sequence length="229" mass="26320">MQKIVLLIFILLALYYLIPFILTAGFGIGVIKRYSSSSKIAFTFDDGPSPVYTPQLLDLLKKYQVKATFFVVASRAERYPELIIRMQEEGHLIGIHNYVHTSNWLMFPWTVIRQLKKSTSIIEGITGVRTIYYRPPWGLMTLFDFFLTKSYKIIHWSVMAEDWRMKGGSEKVKSRLLGQIKKGDVILLHDCGETWGADVDAPLNTINALKDVLKELSEQGFTYARIDEM</sequence>